<dbReference type="Gene3D" id="2.180.10.10">
    <property type="entry name" value="RHS repeat-associated core"/>
    <property type="match status" value="1"/>
</dbReference>
<dbReference type="InterPro" id="IPR006530">
    <property type="entry name" value="YD"/>
</dbReference>
<comment type="caution">
    <text evidence="1">The sequence shown here is derived from an EMBL/GenBank/DDBJ whole genome shotgun (WGS) entry which is preliminary data.</text>
</comment>
<name>K1RK48_9ZZZZ</name>
<reference evidence="1" key="1">
    <citation type="journal article" date="2013" name="Environ. Microbiol.">
        <title>Microbiota from the distal guts of lean and obese adolescents exhibit partial functional redundancy besides clear differences in community structure.</title>
        <authorList>
            <person name="Ferrer M."/>
            <person name="Ruiz A."/>
            <person name="Lanza F."/>
            <person name="Haange S.B."/>
            <person name="Oberbach A."/>
            <person name="Till H."/>
            <person name="Bargiela R."/>
            <person name="Campoy C."/>
            <person name="Segura M.T."/>
            <person name="Richter M."/>
            <person name="von Bergen M."/>
            <person name="Seifert J."/>
            <person name="Suarez A."/>
        </authorList>
    </citation>
    <scope>NUCLEOTIDE SEQUENCE</scope>
</reference>
<dbReference type="AlphaFoldDB" id="K1RK48"/>
<gene>
    <name evidence="1" type="ORF">LEA_18622</name>
</gene>
<dbReference type="EMBL" id="AJWY01012779">
    <property type="protein sequence ID" value="EKC48982.1"/>
    <property type="molecule type" value="Genomic_DNA"/>
</dbReference>
<protein>
    <submittedName>
        <fullName evidence="1">Uncharacterized protein</fullName>
    </submittedName>
</protein>
<accession>K1RK48</accession>
<sequence length="84" mass="9070">MTWGSNKLHFTYDSLGPASVTYNGVKYFYLKNAQGDVTGLVNASGTQVVSYTYDPWGAPMSTDGTMASTLGAANPLRYRGYVLC</sequence>
<organism evidence="1">
    <name type="scientific">human gut metagenome</name>
    <dbReference type="NCBI Taxonomy" id="408170"/>
    <lineage>
        <taxon>unclassified sequences</taxon>
        <taxon>metagenomes</taxon>
        <taxon>organismal metagenomes</taxon>
    </lineage>
</organism>
<dbReference type="NCBIfam" id="TIGR01643">
    <property type="entry name" value="YD_repeat_2x"/>
    <property type="match status" value="1"/>
</dbReference>
<proteinExistence type="predicted"/>
<evidence type="ECO:0000313" key="1">
    <source>
        <dbReference type="EMBL" id="EKC48982.1"/>
    </source>
</evidence>